<reference evidence="2 3" key="1">
    <citation type="journal article" date="2011" name="Int. J. Syst. Evol. Microbiol.">
        <title>Ochrobactrum pecoris sp. nov., isolated from farm animals.</title>
        <authorList>
            <person name="Kampfer P."/>
            <person name="Huber B."/>
            <person name="Busse H.J."/>
            <person name="Scholz H.C."/>
            <person name="Tomaso H."/>
            <person name="Hotzel H."/>
            <person name="Melzer F."/>
        </authorList>
    </citation>
    <scope>NUCLEOTIDE SEQUENCE [LARGE SCALE GENOMIC DNA]</scope>
    <source>
        <strain evidence="2 3">08RB2639</strain>
    </source>
</reference>
<dbReference type="EMBL" id="VEWK01000030">
    <property type="protein sequence ID" value="TNV08674.1"/>
    <property type="molecule type" value="Genomic_DNA"/>
</dbReference>
<comment type="caution">
    <text evidence="2">The sequence shown here is derived from an EMBL/GenBank/DDBJ whole genome shotgun (WGS) entry which is preliminary data.</text>
</comment>
<dbReference type="AlphaFoldDB" id="A0A5C5CC54"/>
<evidence type="ECO:0000313" key="4">
    <source>
        <dbReference type="Proteomes" id="UP000553980"/>
    </source>
</evidence>
<evidence type="ECO:0000313" key="3">
    <source>
        <dbReference type="Proteomes" id="UP000313390"/>
    </source>
</evidence>
<gene>
    <name evidence="2" type="ORF">FIB18_24055</name>
    <name evidence="1" type="ORF">GGQ79_004871</name>
</gene>
<accession>A0A5C5CC54</accession>
<evidence type="ECO:0000313" key="2">
    <source>
        <dbReference type="EMBL" id="TNV08674.1"/>
    </source>
</evidence>
<dbReference type="EMBL" id="JACIEX010000027">
    <property type="protein sequence ID" value="MBB4096311.1"/>
    <property type="molecule type" value="Genomic_DNA"/>
</dbReference>
<dbReference type="Proteomes" id="UP000553980">
    <property type="component" value="Unassembled WGS sequence"/>
</dbReference>
<evidence type="ECO:0000313" key="1">
    <source>
        <dbReference type="EMBL" id="MBB4096311.1"/>
    </source>
</evidence>
<protein>
    <submittedName>
        <fullName evidence="2">DUF2285 domain-containing protein</fullName>
    </submittedName>
</protein>
<reference evidence="1 4" key="3">
    <citation type="submission" date="2020-08" db="EMBL/GenBank/DDBJ databases">
        <title>Genomic Encyclopedia of Type Strains, Phase IV (KMG-IV): sequencing the most valuable type-strain genomes for metagenomic binning, comparative biology and taxonomic classification.</title>
        <authorList>
            <person name="Goeker M."/>
        </authorList>
    </citation>
    <scope>NUCLEOTIDE SEQUENCE [LARGE SCALE GENOMIC DNA]</scope>
    <source>
        <strain evidence="1 4">DSM 23868</strain>
    </source>
</reference>
<dbReference type="RefSeq" id="WP_113533242.1">
    <property type="nucleotide sequence ID" value="NZ_JACIEX010000027.1"/>
</dbReference>
<dbReference type="Proteomes" id="UP000313390">
    <property type="component" value="Unassembled WGS sequence"/>
</dbReference>
<name>A0A5C5CC54_9HYPH</name>
<sequence>MSSKAELKDAPPQSLTVTSYDWDYRVEYLRLLDADADGADWQEAMEIIFGLDVGADPERARRIHDSHLARAKWMTHTGYRHLLQPHH</sequence>
<keyword evidence="4" id="KW-1185">Reference proteome</keyword>
<reference evidence="2" key="2">
    <citation type="submission" date="2019-06" db="EMBL/GenBank/DDBJ databases">
        <authorList>
            <person name="Hu M."/>
        </authorList>
    </citation>
    <scope>NUCLEOTIDE SEQUENCE</scope>
    <source>
        <strain evidence="2">08RB2639</strain>
    </source>
</reference>
<proteinExistence type="predicted"/>
<organism evidence="2 3">
    <name type="scientific">Brucella pecoris</name>
    <dbReference type="NCBI Taxonomy" id="867683"/>
    <lineage>
        <taxon>Bacteria</taxon>
        <taxon>Pseudomonadati</taxon>
        <taxon>Pseudomonadota</taxon>
        <taxon>Alphaproteobacteria</taxon>
        <taxon>Hyphomicrobiales</taxon>
        <taxon>Brucellaceae</taxon>
        <taxon>Brucella/Ochrobactrum group</taxon>
        <taxon>Brucella</taxon>
    </lineage>
</organism>
<dbReference type="OrthoDB" id="9811330at2"/>